<evidence type="ECO:0000313" key="2">
    <source>
        <dbReference type="EMBL" id="ETV80994.1"/>
    </source>
</evidence>
<gene>
    <name evidence="2" type="ORF">H257_06428</name>
</gene>
<evidence type="ECO:0000259" key="1">
    <source>
        <dbReference type="SMART" id="SM01126"/>
    </source>
</evidence>
<dbReference type="VEuPathDB" id="FungiDB:H257_06428"/>
<dbReference type="EMBL" id="KI913125">
    <property type="protein sequence ID" value="ETV80994.1"/>
    <property type="molecule type" value="Genomic_DNA"/>
</dbReference>
<accession>W4GPQ3</accession>
<dbReference type="PANTHER" id="PTHR47163:SF2">
    <property type="entry name" value="SI:DKEY-17M8.2"/>
    <property type="match status" value="1"/>
</dbReference>
<proteinExistence type="predicted"/>
<dbReference type="PANTHER" id="PTHR47163">
    <property type="entry name" value="DDE_TNP_IS1595 DOMAIN-CONTAINING PROTEIN"/>
    <property type="match status" value="1"/>
</dbReference>
<feature type="domain" description="ISXO2-like transposase" evidence="1">
    <location>
        <begin position="34"/>
        <end position="177"/>
    </location>
</feature>
<dbReference type="STRING" id="112090.W4GPQ3"/>
<dbReference type="AlphaFoldDB" id="W4GPQ3"/>
<dbReference type="Pfam" id="PF12762">
    <property type="entry name" value="DDE_Tnp_IS1595"/>
    <property type="match status" value="1"/>
</dbReference>
<dbReference type="GeneID" id="20808424"/>
<dbReference type="InterPro" id="IPR024445">
    <property type="entry name" value="Tnp_ISXO2-like"/>
</dbReference>
<reference evidence="2" key="1">
    <citation type="submission" date="2013-12" db="EMBL/GenBank/DDBJ databases">
        <title>The Genome Sequence of Aphanomyces astaci APO3.</title>
        <authorList>
            <consortium name="The Broad Institute Genomics Platform"/>
            <person name="Russ C."/>
            <person name="Tyler B."/>
            <person name="van West P."/>
            <person name="Dieguez-Uribeondo J."/>
            <person name="Young S.K."/>
            <person name="Zeng Q."/>
            <person name="Gargeya S."/>
            <person name="Fitzgerald M."/>
            <person name="Abouelleil A."/>
            <person name="Alvarado L."/>
            <person name="Chapman S.B."/>
            <person name="Gainer-Dewar J."/>
            <person name="Goldberg J."/>
            <person name="Griggs A."/>
            <person name="Gujja S."/>
            <person name="Hansen M."/>
            <person name="Howarth C."/>
            <person name="Imamovic A."/>
            <person name="Ireland A."/>
            <person name="Larimer J."/>
            <person name="McCowan C."/>
            <person name="Murphy C."/>
            <person name="Pearson M."/>
            <person name="Poon T.W."/>
            <person name="Priest M."/>
            <person name="Roberts A."/>
            <person name="Saif S."/>
            <person name="Shea T."/>
            <person name="Sykes S."/>
            <person name="Wortman J."/>
            <person name="Nusbaum C."/>
            <person name="Birren B."/>
        </authorList>
    </citation>
    <scope>NUCLEOTIDE SEQUENCE [LARGE SCALE GENOMIC DNA]</scope>
    <source>
        <strain evidence="2">APO3</strain>
    </source>
</reference>
<name>W4GPQ3_APHAT</name>
<organism evidence="2">
    <name type="scientific">Aphanomyces astaci</name>
    <name type="common">Crayfish plague agent</name>
    <dbReference type="NCBI Taxonomy" id="112090"/>
    <lineage>
        <taxon>Eukaryota</taxon>
        <taxon>Sar</taxon>
        <taxon>Stramenopiles</taxon>
        <taxon>Oomycota</taxon>
        <taxon>Saprolegniomycetes</taxon>
        <taxon>Saprolegniales</taxon>
        <taxon>Verrucalvaceae</taxon>
        <taxon>Aphanomyces</taxon>
    </lineage>
</organism>
<dbReference type="OrthoDB" id="108710at2759"/>
<dbReference type="SMART" id="SM01126">
    <property type="entry name" value="DDE_Tnp_IS1595"/>
    <property type="match status" value="1"/>
</dbReference>
<dbReference type="RefSeq" id="XP_009829941.1">
    <property type="nucleotide sequence ID" value="XM_009831639.1"/>
</dbReference>
<sequence>MDARYNLDDLEDFTFDRVMQVTTNDADCLRWCMSIGGVGSVVEIDETSLKKKSKYNRGTRHPECWLFGGVDRATKKWFGVLTYEDRTKPVLSAFIGKHIRPGTLIMSDKFGSYVSTNERHTLANNPALAGMGYTHQWVNHSENFVNAANGAHTQGIEGVWESGHGPRHLHLATATSLVNLTNTDRNAILRRLLALVTPQSSTQRSTNLPKRHR</sequence>
<protein>
    <recommendedName>
        <fullName evidence="1">ISXO2-like transposase domain-containing protein</fullName>
    </recommendedName>
</protein>
<dbReference type="InterPro" id="IPR053164">
    <property type="entry name" value="IS1016-like_transposase"/>
</dbReference>